<dbReference type="SUPFAM" id="SSF48498">
    <property type="entry name" value="Tetracyclin repressor-like, C-terminal domain"/>
    <property type="match status" value="1"/>
</dbReference>
<dbReference type="PANTHER" id="PTHR30055:SF226">
    <property type="entry name" value="HTH-TYPE TRANSCRIPTIONAL REGULATOR PKSA"/>
    <property type="match status" value="1"/>
</dbReference>
<sequence>MDADISSLKTANGNEARHEIVRAAAEVFMEFGFAATSIDAVAERLGATKGRIYHYYGSKAELYFDVQIAAMERLLREIEPIAQGEGNAAERLEAMALRHATILMEDLPMQKVAVRGLERELLGAVAARHAKTLRSIIRLRDDYEQIFAEVVDAGIRDGLFVDLPPRLATKPFFGALNWLTVWYVPRRLQKPEDVAEIARTLTGFAMRGILKGAQP</sequence>
<dbReference type="Pfam" id="PF17932">
    <property type="entry name" value="TetR_C_24"/>
    <property type="match status" value="1"/>
</dbReference>
<dbReference type="InterPro" id="IPR001647">
    <property type="entry name" value="HTH_TetR"/>
</dbReference>
<gene>
    <name evidence="4" type="ORF">JAO75_22095</name>
</gene>
<dbReference type="InterPro" id="IPR009057">
    <property type="entry name" value="Homeodomain-like_sf"/>
</dbReference>
<dbReference type="Gene3D" id="1.10.10.60">
    <property type="entry name" value="Homeodomain-like"/>
    <property type="match status" value="1"/>
</dbReference>
<evidence type="ECO:0000259" key="3">
    <source>
        <dbReference type="PROSITE" id="PS50977"/>
    </source>
</evidence>
<dbReference type="PANTHER" id="PTHR30055">
    <property type="entry name" value="HTH-TYPE TRANSCRIPTIONAL REGULATOR RUTR"/>
    <property type="match status" value="1"/>
</dbReference>
<dbReference type="InterPro" id="IPR041490">
    <property type="entry name" value="KstR2_TetR_C"/>
</dbReference>
<comment type="caution">
    <text evidence="4">The sequence shown here is derived from an EMBL/GenBank/DDBJ whole genome shotgun (WGS) entry which is preliminary data.</text>
</comment>
<organism evidence="4 5">
    <name type="scientific">Microvirga splendida</name>
    <dbReference type="NCBI Taxonomy" id="2795727"/>
    <lineage>
        <taxon>Bacteria</taxon>
        <taxon>Pseudomonadati</taxon>
        <taxon>Pseudomonadota</taxon>
        <taxon>Alphaproteobacteria</taxon>
        <taxon>Hyphomicrobiales</taxon>
        <taxon>Methylobacteriaceae</taxon>
        <taxon>Microvirga</taxon>
    </lineage>
</organism>
<dbReference type="EMBL" id="JAELXT010000039">
    <property type="protein sequence ID" value="MBJ6128096.1"/>
    <property type="molecule type" value="Genomic_DNA"/>
</dbReference>
<feature type="domain" description="HTH tetR-type" evidence="3">
    <location>
        <begin position="14"/>
        <end position="74"/>
    </location>
</feature>
<keyword evidence="1 2" id="KW-0238">DNA-binding</keyword>
<protein>
    <submittedName>
        <fullName evidence="4">TetR family transcriptional regulator</fullName>
    </submittedName>
</protein>
<dbReference type="InterPro" id="IPR050109">
    <property type="entry name" value="HTH-type_TetR-like_transc_reg"/>
</dbReference>
<dbReference type="PRINTS" id="PR00455">
    <property type="entry name" value="HTHTETR"/>
</dbReference>
<evidence type="ECO:0000256" key="1">
    <source>
        <dbReference type="ARBA" id="ARBA00023125"/>
    </source>
</evidence>
<evidence type="ECO:0000256" key="2">
    <source>
        <dbReference type="PROSITE-ProRule" id="PRU00335"/>
    </source>
</evidence>
<dbReference type="InterPro" id="IPR036271">
    <property type="entry name" value="Tet_transcr_reg_TetR-rel_C_sf"/>
</dbReference>
<evidence type="ECO:0000313" key="5">
    <source>
        <dbReference type="Proteomes" id="UP000620670"/>
    </source>
</evidence>
<dbReference type="RefSeq" id="WP_199051371.1">
    <property type="nucleotide sequence ID" value="NZ_JAELXT010000039.1"/>
</dbReference>
<evidence type="ECO:0000313" key="4">
    <source>
        <dbReference type="EMBL" id="MBJ6128096.1"/>
    </source>
</evidence>
<dbReference type="Pfam" id="PF00440">
    <property type="entry name" value="TetR_N"/>
    <property type="match status" value="1"/>
</dbReference>
<feature type="DNA-binding region" description="H-T-H motif" evidence="2">
    <location>
        <begin position="37"/>
        <end position="56"/>
    </location>
</feature>
<reference evidence="5" key="1">
    <citation type="submission" date="2020-12" db="EMBL/GenBank/DDBJ databases">
        <title>Hymenobacter sp.</title>
        <authorList>
            <person name="Kim M.K."/>
        </authorList>
    </citation>
    <scope>NUCLEOTIDE SEQUENCE [LARGE SCALE GENOMIC DNA]</scope>
    <source>
        <strain evidence="5">BT325</strain>
    </source>
</reference>
<proteinExistence type="predicted"/>
<dbReference type="PROSITE" id="PS50977">
    <property type="entry name" value="HTH_TETR_2"/>
    <property type="match status" value="1"/>
</dbReference>
<name>A0ABS0Y707_9HYPH</name>
<dbReference type="Proteomes" id="UP000620670">
    <property type="component" value="Unassembled WGS sequence"/>
</dbReference>
<accession>A0ABS0Y707</accession>
<dbReference type="SUPFAM" id="SSF46689">
    <property type="entry name" value="Homeodomain-like"/>
    <property type="match status" value="1"/>
</dbReference>
<keyword evidence="5" id="KW-1185">Reference proteome</keyword>
<dbReference type="Gene3D" id="1.10.357.10">
    <property type="entry name" value="Tetracycline Repressor, domain 2"/>
    <property type="match status" value="1"/>
</dbReference>